<dbReference type="PANTHER" id="PTHR25465">
    <property type="entry name" value="B-BOX DOMAIN CONTAINING"/>
    <property type="match status" value="1"/>
</dbReference>
<comment type="caution">
    <text evidence="6">The sequence shown here is derived from an EMBL/GenBank/DDBJ whole genome shotgun (WGS) entry which is preliminary data.</text>
</comment>
<accession>A0A444URX8</accession>
<keyword evidence="3" id="KW-0862">Zinc</keyword>
<proteinExistence type="predicted"/>
<sequence length="205" mass="23020">MEIELRIQKKLKEVDELKQAVESLKISAQRDIKESEKIFTKLIESIEKIQSEVIELIGANEKASVNQAEELMKKLEQEIVQLRRRDAELKQLSEIEDHIHYLQNFKSLCAPPEAGVLPSITVNSDISFGAVMKAVCELKDNIENFCEKELVSITKTAGDGLKNRSDFKNGLKLVVRGAVHLSSVSGDIEGPSGYSMWTQLLFGVY</sequence>
<name>A0A444URX8_ACIRT</name>
<feature type="coiled-coil region" evidence="4">
    <location>
        <begin position="58"/>
        <end position="92"/>
    </location>
</feature>
<reference evidence="6 7" key="1">
    <citation type="submission" date="2019-01" db="EMBL/GenBank/DDBJ databases">
        <title>Draft Genome and Complete Hox-Cluster Characterization of the Sterlet Sturgeon (Acipenser ruthenus).</title>
        <authorList>
            <person name="Wei Q."/>
        </authorList>
    </citation>
    <scope>NUCLEOTIDE SEQUENCE [LARGE SCALE GENOMIC DNA]</scope>
    <source>
        <strain evidence="6">WHYD16114868_AA</strain>
        <tissue evidence="6">Blood</tissue>
    </source>
</reference>
<dbReference type="EMBL" id="SCEB01011582">
    <property type="protein sequence ID" value="RXM90920.1"/>
    <property type="molecule type" value="Genomic_DNA"/>
</dbReference>
<keyword evidence="4" id="KW-0175">Coiled coil</keyword>
<dbReference type="Proteomes" id="UP000289886">
    <property type="component" value="Unassembled WGS sequence"/>
</dbReference>
<dbReference type="InterPro" id="IPR058030">
    <property type="entry name" value="TRIM8/14/16/25/29/45/65_CC"/>
</dbReference>
<evidence type="ECO:0000256" key="3">
    <source>
        <dbReference type="ARBA" id="ARBA00022833"/>
    </source>
</evidence>
<dbReference type="Pfam" id="PF25600">
    <property type="entry name" value="TRIM_CC"/>
    <property type="match status" value="1"/>
</dbReference>
<evidence type="ECO:0000256" key="2">
    <source>
        <dbReference type="ARBA" id="ARBA00022771"/>
    </source>
</evidence>
<keyword evidence="2" id="KW-0863">Zinc-finger</keyword>
<dbReference type="InterPro" id="IPR051051">
    <property type="entry name" value="E3_ubiq-ligase_TRIM/RNF"/>
</dbReference>
<evidence type="ECO:0000259" key="5">
    <source>
        <dbReference type="Pfam" id="PF25600"/>
    </source>
</evidence>
<organism evidence="6 7">
    <name type="scientific">Acipenser ruthenus</name>
    <name type="common">Sterlet sturgeon</name>
    <dbReference type="NCBI Taxonomy" id="7906"/>
    <lineage>
        <taxon>Eukaryota</taxon>
        <taxon>Metazoa</taxon>
        <taxon>Chordata</taxon>
        <taxon>Craniata</taxon>
        <taxon>Vertebrata</taxon>
        <taxon>Euteleostomi</taxon>
        <taxon>Actinopterygii</taxon>
        <taxon>Chondrostei</taxon>
        <taxon>Acipenseriformes</taxon>
        <taxon>Acipenseridae</taxon>
        <taxon>Acipenser</taxon>
    </lineage>
</organism>
<evidence type="ECO:0000256" key="4">
    <source>
        <dbReference type="SAM" id="Coils"/>
    </source>
</evidence>
<feature type="domain" description="TRIM8/14/16/25/29/45/65 coiled-coil region" evidence="5">
    <location>
        <begin position="7"/>
        <end position="148"/>
    </location>
</feature>
<keyword evidence="7" id="KW-1185">Reference proteome</keyword>
<keyword evidence="1" id="KW-0479">Metal-binding</keyword>
<dbReference type="AlphaFoldDB" id="A0A444URX8"/>
<dbReference type="PANTHER" id="PTHR25465:SF14">
    <property type="entry name" value="E3 UBIQUITIN-PROTEIN LIGASE TRIM65"/>
    <property type="match status" value="1"/>
</dbReference>
<dbReference type="GO" id="GO:0008270">
    <property type="term" value="F:zinc ion binding"/>
    <property type="evidence" value="ECO:0007669"/>
    <property type="project" value="UniProtKB-KW"/>
</dbReference>
<feature type="coiled-coil region" evidence="4">
    <location>
        <begin position="7"/>
        <end position="34"/>
    </location>
</feature>
<protein>
    <recommendedName>
        <fullName evidence="5">TRIM8/14/16/25/29/45/65 coiled-coil region domain-containing protein</fullName>
    </recommendedName>
</protein>
<gene>
    <name evidence="6" type="ORF">EOD39_21714</name>
</gene>
<evidence type="ECO:0000313" key="7">
    <source>
        <dbReference type="Proteomes" id="UP000289886"/>
    </source>
</evidence>
<evidence type="ECO:0000313" key="6">
    <source>
        <dbReference type="EMBL" id="RXM90920.1"/>
    </source>
</evidence>
<evidence type="ECO:0000256" key="1">
    <source>
        <dbReference type="ARBA" id="ARBA00022723"/>
    </source>
</evidence>